<keyword evidence="1" id="KW-1133">Transmembrane helix</keyword>
<feature type="domain" description="Archaeal Type IV pilin N-terminal" evidence="2">
    <location>
        <begin position="8"/>
        <end position="97"/>
    </location>
</feature>
<protein>
    <submittedName>
        <fullName evidence="3">Flagellin N-terminal-like domain-containing protein</fullName>
    </submittedName>
</protein>
<reference evidence="4" key="1">
    <citation type="submission" date="2016-10" db="EMBL/GenBank/DDBJ databases">
        <authorList>
            <person name="Varghese N."/>
            <person name="Submissions S."/>
        </authorList>
    </citation>
    <scope>NUCLEOTIDE SEQUENCE [LARGE SCALE GENOMIC DNA]</scope>
    <source>
        <strain evidence="4">Mob M</strain>
    </source>
</reference>
<dbReference type="AlphaFoldDB" id="A0A1I4R757"/>
<name>A0A1I4R757_9EURY</name>
<keyword evidence="3" id="KW-0282">Flagellum</keyword>
<dbReference type="InterPro" id="IPR012859">
    <property type="entry name" value="Pilin_N_archaeal"/>
</dbReference>
<evidence type="ECO:0000259" key="2">
    <source>
        <dbReference type="Pfam" id="PF07790"/>
    </source>
</evidence>
<evidence type="ECO:0000313" key="3">
    <source>
        <dbReference type="EMBL" id="SFM48091.1"/>
    </source>
</evidence>
<dbReference type="Pfam" id="PF07790">
    <property type="entry name" value="Pilin_N"/>
    <property type="match status" value="1"/>
</dbReference>
<organism evidence="3 4">
    <name type="scientific">Methanolobus profundi</name>
    <dbReference type="NCBI Taxonomy" id="487685"/>
    <lineage>
        <taxon>Archaea</taxon>
        <taxon>Methanobacteriati</taxon>
        <taxon>Methanobacteriota</taxon>
        <taxon>Stenosarchaea group</taxon>
        <taxon>Methanomicrobia</taxon>
        <taxon>Methanosarcinales</taxon>
        <taxon>Methanosarcinaceae</taxon>
        <taxon>Methanolobus</taxon>
    </lineage>
</organism>
<keyword evidence="3" id="KW-0969">Cilium</keyword>
<gene>
    <name evidence="3" type="ORF">SAMN04488696_1404</name>
</gene>
<dbReference type="Proteomes" id="UP000198535">
    <property type="component" value="Unassembled WGS sequence"/>
</dbReference>
<dbReference type="EMBL" id="FOUJ01000002">
    <property type="protein sequence ID" value="SFM48091.1"/>
    <property type="molecule type" value="Genomic_DNA"/>
</dbReference>
<keyword evidence="3" id="KW-0966">Cell projection</keyword>
<feature type="transmembrane region" description="Helical" evidence="1">
    <location>
        <begin position="12"/>
        <end position="35"/>
    </location>
</feature>
<dbReference type="InterPro" id="IPR013373">
    <property type="entry name" value="Flagellin/pilin_N_arc"/>
</dbReference>
<dbReference type="STRING" id="487685.SAMN04488696_1404"/>
<evidence type="ECO:0000313" key="4">
    <source>
        <dbReference type="Proteomes" id="UP000198535"/>
    </source>
</evidence>
<accession>A0A1I4R757</accession>
<evidence type="ECO:0000256" key="1">
    <source>
        <dbReference type="SAM" id="Phobius"/>
    </source>
</evidence>
<keyword evidence="1" id="KW-0472">Membrane</keyword>
<dbReference type="NCBIfam" id="TIGR02537">
    <property type="entry name" value="arch_flag_Nterm"/>
    <property type="match status" value="1"/>
</dbReference>
<proteinExistence type="predicted"/>
<sequence length="210" mass="22733">MDVWVNREAISPIIGVILMLLLTVLLAGITVSAVYGDDMVSSLKEAPMASIEVEHVDGGLPKYPTYVGYKKNFLYLDHMGGDPLPADSIRLIISGDGSSYSGVFGSGTTLYGDLIITYDDLMFEGKIPKYASRNPCLSDGVWSTGESLVLNGDDSINGTSASSVYVSINGITETSNNYGLEEDTWITVKIFDKDTQRIISESECYVSLVK</sequence>
<keyword evidence="4" id="KW-1185">Reference proteome</keyword>
<keyword evidence="1" id="KW-0812">Transmembrane</keyword>